<evidence type="ECO:0000313" key="2">
    <source>
        <dbReference type="EMBL" id="RYC52254.1"/>
    </source>
</evidence>
<dbReference type="InterPro" id="IPR038726">
    <property type="entry name" value="PDDEXK_AddAB-type"/>
</dbReference>
<evidence type="ECO:0000259" key="1">
    <source>
        <dbReference type="Pfam" id="PF12705"/>
    </source>
</evidence>
<dbReference type="AlphaFoldDB" id="A0A444VN64"/>
<gene>
    <name evidence="2" type="ORF">DN53_10250</name>
</gene>
<sequence>MYQSFLEHVLDRLQEKEINPSQCTFVLPSKRSGTFLKKFISKRLQQNTFAPKIFSIQDFIADISGMDKAPNLELLLTLFEVYQKSNLEEHDDFPTFMKWGQVLLQDFDEIDGYLIPPKDILNCLSAIKELNHWSLQKEKTELVKNYLQLWNNLESLYNGFTKTLLEQKRGYQGLMSRIAVDHLEAYGNQTKNHPIVFVGFNALNNGESTIVQYFLEQGNGLIFWDIDTHFLNDPIHDAGLFIRKYQREWPYYKNKGTIEAQDHFLATKRIEITGVPKSISQTKYVGQLLQNLNDSKEIDLAKTAVVLADETLLTPMLKAVPASIESTNITMGLPLDKTVLHSFYLSFLDLSSTASERGWLYKNVLEFLSNPYTSVLAKDQPLDFAKVISNDIKQNNWLYLDSTTLSNYSDTSKILKIIFPGTSISPSQWVDYCLLLTLRLKALFQKEENALELEQLYRFYTLFNQLKQHLDKLGHIKELRSIKSLFRQLANMENLDFVGEPLTGLQIMGMLESRNLDYETVIITSVNEGILPSGKSNNSFVPFDVKRDYGLPTYKEKDAIYTYHFYRLIQRAKNVFVIYNTEPDVLEGGEKSRLVSQLLTDKDVAPFVTHTISTPQTQITAETLLQITKGEQLRRDIVAFAENGFSPTSLTNYIRNPIDFYTRNILKINDVEEVEENIAANTFGTIVHDSLEDLYQPLLGQVLTKENVSTVKPQIAQTVQQHFNKNLSGVDVSKGKYLLVYNVIVKYLENFIGLELQQLQRHEVKLLALEERYECQLDIPGLDFPIKLKGTLDRVDQIDGITRVVDYKTGKVEPKNVKITDWEELITNYDKSKAFQLLCYALLYTKKHGEQPLHAGIYSFKNLGQGFFPFTEDKNPLIDAKVLETFTSYLEQLIKEICSTQTPLTEKPV</sequence>
<comment type="caution">
    <text evidence="2">The sequence shown here is derived from an EMBL/GenBank/DDBJ whole genome shotgun (WGS) entry which is preliminary data.</text>
</comment>
<dbReference type="Proteomes" id="UP000290261">
    <property type="component" value="Unassembled WGS sequence"/>
</dbReference>
<dbReference type="RefSeq" id="WP_129653785.1">
    <property type="nucleotide sequence ID" value="NZ_ML142908.1"/>
</dbReference>
<keyword evidence="3" id="KW-1185">Reference proteome</keyword>
<name>A0A444VN64_9FLAO</name>
<organism evidence="2 3">
    <name type="scientific">Flagellimonas olearia</name>
    <dbReference type="NCBI Taxonomy" id="552546"/>
    <lineage>
        <taxon>Bacteria</taxon>
        <taxon>Pseudomonadati</taxon>
        <taxon>Bacteroidota</taxon>
        <taxon>Flavobacteriia</taxon>
        <taxon>Flavobacteriales</taxon>
        <taxon>Flavobacteriaceae</taxon>
        <taxon>Flagellimonas</taxon>
    </lineage>
</organism>
<proteinExistence type="predicted"/>
<feature type="domain" description="PD-(D/E)XK endonuclease-like" evidence="1">
    <location>
        <begin position="645"/>
        <end position="903"/>
    </location>
</feature>
<dbReference type="Gene3D" id="3.90.320.10">
    <property type="match status" value="1"/>
</dbReference>
<dbReference type="InterPro" id="IPR027417">
    <property type="entry name" value="P-loop_NTPase"/>
</dbReference>
<dbReference type="InterPro" id="IPR011604">
    <property type="entry name" value="PDDEXK-like_dom_sf"/>
</dbReference>
<dbReference type="Pfam" id="PF12705">
    <property type="entry name" value="PDDEXK_1"/>
    <property type="match status" value="1"/>
</dbReference>
<dbReference type="SUPFAM" id="SSF52540">
    <property type="entry name" value="P-loop containing nucleoside triphosphate hydrolases"/>
    <property type="match status" value="1"/>
</dbReference>
<protein>
    <recommendedName>
        <fullName evidence="1">PD-(D/E)XK endonuclease-like domain-containing protein</fullName>
    </recommendedName>
</protein>
<accession>A0A444VN64</accession>
<dbReference type="EMBL" id="JJMP01000003">
    <property type="protein sequence ID" value="RYC52254.1"/>
    <property type="molecule type" value="Genomic_DNA"/>
</dbReference>
<dbReference type="SUPFAM" id="SSF52980">
    <property type="entry name" value="Restriction endonuclease-like"/>
    <property type="match status" value="1"/>
</dbReference>
<dbReference type="InterPro" id="IPR011335">
    <property type="entry name" value="Restrct_endonuc-II-like"/>
</dbReference>
<evidence type="ECO:0000313" key="3">
    <source>
        <dbReference type="Proteomes" id="UP000290261"/>
    </source>
</evidence>
<reference evidence="2 3" key="1">
    <citation type="submission" date="2014-04" db="EMBL/GenBank/DDBJ databases">
        <title>Whole genome of Muricauda olearia.</title>
        <authorList>
            <person name="Zhang X.-H."/>
            <person name="Tang K."/>
        </authorList>
    </citation>
    <scope>NUCLEOTIDE SEQUENCE [LARGE SCALE GENOMIC DNA]</scope>
    <source>
        <strain evidence="2 3">Th120</strain>
    </source>
</reference>